<comment type="caution">
    <text evidence="11">The sequence shown here is derived from an EMBL/GenBank/DDBJ whole genome shotgun (WGS) entry which is preliminary data.</text>
</comment>
<dbReference type="GO" id="GO:0005886">
    <property type="term" value="C:plasma membrane"/>
    <property type="evidence" value="ECO:0007669"/>
    <property type="project" value="UniProtKB-SubCell"/>
</dbReference>
<keyword evidence="4 10" id="KW-1133">Transmembrane helix</keyword>
<comment type="activity regulation">
    <text evidence="10">Na(+) is not transported, but it plays an essential structural role and its presence is essential for fluoride channel function.</text>
</comment>
<proteinExistence type="inferred from homology"/>
<gene>
    <name evidence="11" type="primary">crcB2</name>
    <name evidence="10" type="synonym">crcB</name>
    <name evidence="10" type="synonym">fluC</name>
    <name evidence="11" type="ORF">FEAC_05040</name>
</gene>
<keyword evidence="6 10" id="KW-0407">Ion channel</keyword>
<dbReference type="EMBL" id="JXUW01000003">
    <property type="protein sequence ID" value="KJE77756.1"/>
    <property type="molecule type" value="Genomic_DNA"/>
</dbReference>
<evidence type="ECO:0000256" key="4">
    <source>
        <dbReference type="ARBA" id="ARBA00022989"/>
    </source>
</evidence>
<organism evidence="11 12">
    <name type="scientific">Ferrimicrobium acidiphilum DSM 19497</name>
    <dbReference type="NCBI Taxonomy" id="1121877"/>
    <lineage>
        <taxon>Bacteria</taxon>
        <taxon>Bacillati</taxon>
        <taxon>Actinomycetota</taxon>
        <taxon>Acidimicrobiia</taxon>
        <taxon>Acidimicrobiales</taxon>
        <taxon>Acidimicrobiaceae</taxon>
        <taxon>Ferrimicrobium</taxon>
    </lineage>
</organism>
<comment type="similarity">
    <text evidence="7 10">Belongs to the fluoride channel Fluc/FEX (TC 1.A.43) family.</text>
</comment>
<evidence type="ECO:0000256" key="1">
    <source>
        <dbReference type="ARBA" id="ARBA00004651"/>
    </source>
</evidence>
<keyword evidence="3 10" id="KW-0812">Transmembrane</keyword>
<keyword evidence="5 10" id="KW-0472">Membrane</keyword>
<name>A0A0D8FX88_9ACTN</name>
<dbReference type="GO" id="GO:0046872">
    <property type="term" value="F:metal ion binding"/>
    <property type="evidence" value="ECO:0007669"/>
    <property type="project" value="UniProtKB-KW"/>
</dbReference>
<evidence type="ECO:0000256" key="6">
    <source>
        <dbReference type="ARBA" id="ARBA00023303"/>
    </source>
</evidence>
<dbReference type="GeneID" id="78371826"/>
<dbReference type="STRING" id="1121877.FEAC_05040"/>
<dbReference type="OrthoDB" id="5148600at2"/>
<keyword evidence="10" id="KW-0406">Ion transport</keyword>
<feature type="transmembrane region" description="Helical" evidence="10">
    <location>
        <begin position="101"/>
        <end position="122"/>
    </location>
</feature>
<evidence type="ECO:0000256" key="8">
    <source>
        <dbReference type="ARBA" id="ARBA00035585"/>
    </source>
</evidence>
<evidence type="ECO:0000256" key="5">
    <source>
        <dbReference type="ARBA" id="ARBA00023136"/>
    </source>
</evidence>
<dbReference type="PANTHER" id="PTHR28259:SF1">
    <property type="entry name" value="FLUORIDE EXPORT PROTEIN 1-RELATED"/>
    <property type="match status" value="1"/>
</dbReference>
<evidence type="ECO:0000256" key="9">
    <source>
        <dbReference type="ARBA" id="ARBA00049940"/>
    </source>
</evidence>
<dbReference type="PANTHER" id="PTHR28259">
    <property type="entry name" value="FLUORIDE EXPORT PROTEIN 1-RELATED"/>
    <property type="match status" value="1"/>
</dbReference>
<keyword evidence="2 10" id="KW-1003">Cell membrane</keyword>
<evidence type="ECO:0000256" key="10">
    <source>
        <dbReference type="HAMAP-Rule" id="MF_00454"/>
    </source>
</evidence>
<sequence length="135" mass="14269">MRPLTRLTPIAVGGALGTLLRYWLEIHLGTSLRFPMGIFVANVTGAFIIGITLTLLPLVSLRSGPFLRMFLATGFCGGLTTLSTLAVSLAEQIARLGFASAIFYASATIAVGVLAAIAGRIIGRGWYLRKESLAS</sequence>
<evidence type="ECO:0000256" key="3">
    <source>
        <dbReference type="ARBA" id="ARBA00022692"/>
    </source>
</evidence>
<feature type="transmembrane region" description="Helical" evidence="10">
    <location>
        <begin position="7"/>
        <end position="24"/>
    </location>
</feature>
<keyword evidence="10" id="KW-0479">Metal-binding</keyword>
<accession>A0A0D8FX88</accession>
<feature type="transmembrane region" description="Helical" evidence="10">
    <location>
        <begin position="66"/>
        <end position="89"/>
    </location>
</feature>
<dbReference type="GO" id="GO:0062054">
    <property type="term" value="F:fluoride channel activity"/>
    <property type="evidence" value="ECO:0007669"/>
    <property type="project" value="UniProtKB-UniRule"/>
</dbReference>
<keyword evidence="10" id="KW-0915">Sodium</keyword>
<dbReference type="InterPro" id="IPR003691">
    <property type="entry name" value="FluC"/>
</dbReference>
<reference evidence="11 12" key="1">
    <citation type="submission" date="2015-01" db="EMBL/GenBank/DDBJ databases">
        <title>Draft genome of the acidophilic iron oxidizer Ferrimicrobium acidiphilum strain T23.</title>
        <authorList>
            <person name="Poehlein A."/>
            <person name="Eisen S."/>
            <person name="Schloemann M."/>
            <person name="Johnson B.D."/>
            <person name="Daniel R."/>
            <person name="Muehling M."/>
        </authorList>
    </citation>
    <scope>NUCLEOTIDE SEQUENCE [LARGE SCALE GENOMIC DNA]</scope>
    <source>
        <strain evidence="11 12">T23</strain>
    </source>
</reference>
<evidence type="ECO:0000313" key="12">
    <source>
        <dbReference type="Proteomes" id="UP000032336"/>
    </source>
</evidence>
<dbReference type="eggNOG" id="COG0239">
    <property type="taxonomic scope" value="Bacteria"/>
</dbReference>
<dbReference type="HAMAP" id="MF_00454">
    <property type="entry name" value="FluC"/>
    <property type="match status" value="1"/>
</dbReference>
<feature type="transmembrane region" description="Helical" evidence="10">
    <location>
        <begin position="36"/>
        <end position="59"/>
    </location>
</feature>
<comment type="subcellular location">
    <subcellularLocation>
        <location evidence="1 10">Cell membrane</location>
        <topology evidence="1 10">Multi-pass membrane protein</topology>
    </subcellularLocation>
</comment>
<keyword evidence="12" id="KW-1185">Reference proteome</keyword>
<dbReference type="Pfam" id="PF02537">
    <property type="entry name" value="CRCB"/>
    <property type="match status" value="1"/>
</dbReference>
<dbReference type="AlphaFoldDB" id="A0A0D8FX88"/>
<feature type="binding site" evidence="10">
    <location>
        <position position="77"/>
    </location>
    <ligand>
        <name>Na(+)</name>
        <dbReference type="ChEBI" id="CHEBI:29101"/>
        <note>structural</note>
    </ligand>
</feature>
<dbReference type="RefSeq" id="WP_052565304.1">
    <property type="nucleotide sequence ID" value="NZ_JQKF01000009.1"/>
</dbReference>
<dbReference type="GO" id="GO:0140114">
    <property type="term" value="P:cellular detoxification of fluoride"/>
    <property type="evidence" value="ECO:0007669"/>
    <property type="project" value="UniProtKB-UniRule"/>
</dbReference>
<feature type="binding site" evidence="10">
    <location>
        <position position="80"/>
    </location>
    <ligand>
        <name>Na(+)</name>
        <dbReference type="ChEBI" id="CHEBI:29101"/>
        <note>structural</note>
    </ligand>
</feature>
<protein>
    <recommendedName>
        <fullName evidence="10">Fluoride-specific ion channel FluC</fullName>
    </recommendedName>
</protein>
<dbReference type="Proteomes" id="UP000032336">
    <property type="component" value="Unassembled WGS sequence"/>
</dbReference>
<evidence type="ECO:0000256" key="7">
    <source>
        <dbReference type="ARBA" id="ARBA00035120"/>
    </source>
</evidence>
<evidence type="ECO:0000256" key="2">
    <source>
        <dbReference type="ARBA" id="ARBA00022475"/>
    </source>
</evidence>
<evidence type="ECO:0000313" key="11">
    <source>
        <dbReference type="EMBL" id="KJE77756.1"/>
    </source>
</evidence>
<comment type="function">
    <text evidence="9 10">Fluoride-specific ion channel. Important for reducing fluoride concentration in the cell, thus reducing its toxicity.</text>
</comment>
<comment type="catalytic activity">
    <reaction evidence="8">
        <text>fluoride(in) = fluoride(out)</text>
        <dbReference type="Rhea" id="RHEA:76159"/>
        <dbReference type="ChEBI" id="CHEBI:17051"/>
    </reaction>
    <physiologicalReaction direction="left-to-right" evidence="8">
        <dbReference type="Rhea" id="RHEA:76160"/>
    </physiologicalReaction>
</comment>
<keyword evidence="10" id="KW-0813">Transport</keyword>